<dbReference type="Gene3D" id="3.10.580.10">
    <property type="entry name" value="CBS-domain"/>
    <property type="match status" value="1"/>
</dbReference>
<feature type="compositionally biased region" description="Polar residues" evidence="3">
    <location>
        <begin position="64"/>
        <end position="77"/>
    </location>
</feature>
<organism evidence="5 6">
    <name type="scientific">Anaerosacchariphilus polymeriproducens</name>
    <dbReference type="NCBI Taxonomy" id="1812858"/>
    <lineage>
        <taxon>Bacteria</taxon>
        <taxon>Bacillati</taxon>
        <taxon>Bacillota</taxon>
        <taxon>Clostridia</taxon>
        <taxon>Lachnospirales</taxon>
        <taxon>Lachnospiraceae</taxon>
        <taxon>Anaerosacchariphilus</taxon>
    </lineage>
</organism>
<evidence type="ECO:0000259" key="4">
    <source>
        <dbReference type="PROSITE" id="PS51371"/>
    </source>
</evidence>
<dbReference type="RefSeq" id="WP_115480848.1">
    <property type="nucleotide sequence ID" value="NZ_QRCT01000012.1"/>
</dbReference>
<dbReference type="CDD" id="cd04622">
    <property type="entry name" value="CBS_pair_HRP1_like"/>
    <property type="match status" value="1"/>
</dbReference>
<dbReference type="InterPro" id="IPR046342">
    <property type="entry name" value="CBS_dom_sf"/>
</dbReference>
<keyword evidence="1 2" id="KW-0129">CBS domain</keyword>
<dbReference type="EMBL" id="QRCT01000012">
    <property type="protein sequence ID" value="RDU24615.1"/>
    <property type="molecule type" value="Genomic_DNA"/>
</dbReference>
<accession>A0A371AYE2</accession>
<dbReference type="PROSITE" id="PS51371">
    <property type="entry name" value="CBS"/>
    <property type="match status" value="2"/>
</dbReference>
<dbReference type="PANTHER" id="PTHR43080:SF2">
    <property type="entry name" value="CBS DOMAIN-CONTAINING PROTEIN"/>
    <property type="match status" value="1"/>
</dbReference>
<reference evidence="5 6" key="1">
    <citation type="submission" date="2018-07" db="EMBL/GenBank/DDBJ databases">
        <title>Anaerosacharophilus polymeroproducens gen. nov. sp. nov., an anaerobic bacterium isolated from salt field.</title>
        <authorList>
            <person name="Kim W."/>
            <person name="Yang S.-H."/>
            <person name="Oh J."/>
            <person name="Lee J.-H."/>
            <person name="Kwon K.K."/>
        </authorList>
    </citation>
    <scope>NUCLEOTIDE SEQUENCE [LARGE SCALE GENOMIC DNA]</scope>
    <source>
        <strain evidence="5 6">MCWD5</strain>
    </source>
</reference>
<gene>
    <name evidence="5" type="ORF">DWV06_03890</name>
</gene>
<dbReference type="PANTHER" id="PTHR43080">
    <property type="entry name" value="CBS DOMAIN-CONTAINING PROTEIN CBSX3, MITOCHONDRIAL"/>
    <property type="match status" value="1"/>
</dbReference>
<feature type="domain" description="CBS" evidence="4">
    <location>
        <begin position="7"/>
        <end position="63"/>
    </location>
</feature>
<protein>
    <submittedName>
        <fullName evidence="5">CBS domain-containing protein</fullName>
    </submittedName>
</protein>
<evidence type="ECO:0000313" key="6">
    <source>
        <dbReference type="Proteomes" id="UP000255036"/>
    </source>
</evidence>
<sequence length="137" mass="14797">MIVKDIMSTDVAWVRSDDSVEKAAQLMKQHNVGSIPVCNQNSLVGIVTDRDIALRSVASDQDARQQQVSSVMSTDCTVGSPDMNVNDAAQMMSERQIRRLPIVENNNLVGIVALGDISLEPSSQSSAENALKNISKP</sequence>
<dbReference type="InterPro" id="IPR000644">
    <property type="entry name" value="CBS_dom"/>
</dbReference>
<keyword evidence="6" id="KW-1185">Reference proteome</keyword>
<feature type="domain" description="CBS" evidence="4">
    <location>
        <begin position="72"/>
        <end position="128"/>
    </location>
</feature>
<dbReference type="OrthoDB" id="9802114at2"/>
<evidence type="ECO:0000256" key="1">
    <source>
        <dbReference type="ARBA" id="ARBA00023122"/>
    </source>
</evidence>
<evidence type="ECO:0000313" key="5">
    <source>
        <dbReference type="EMBL" id="RDU24615.1"/>
    </source>
</evidence>
<dbReference type="AlphaFoldDB" id="A0A371AYE2"/>
<dbReference type="Pfam" id="PF00571">
    <property type="entry name" value="CBS"/>
    <property type="match status" value="2"/>
</dbReference>
<name>A0A371AYE2_9FIRM</name>
<dbReference type="Proteomes" id="UP000255036">
    <property type="component" value="Unassembled WGS sequence"/>
</dbReference>
<evidence type="ECO:0000256" key="3">
    <source>
        <dbReference type="SAM" id="MobiDB-lite"/>
    </source>
</evidence>
<feature type="region of interest" description="Disordered" evidence="3">
    <location>
        <begin position="63"/>
        <end position="83"/>
    </location>
</feature>
<dbReference type="InterPro" id="IPR051257">
    <property type="entry name" value="Diverse_CBS-Domain"/>
</dbReference>
<evidence type="ECO:0000256" key="2">
    <source>
        <dbReference type="PROSITE-ProRule" id="PRU00703"/>
    </source>
</evidence>
<dbReference type="SMART" id="SM00116">
    <property type="entry name" value="CBS"/>
    <property type="match status" value="2"/>
</dbReference>
<dbReference type="SUPFAM" id="SSF54631">
    <property type="entry name" value="CBS-domain pair"/>
    <property type="match status" value="1"/>
</dbReference>
<comment type="caution">
    <text evidence="5">The sequence shown here is derived from an EMBL/GenBank/DDBJ whole genome shotgun (WGS) entry which is preliminary data.</text>
</comment>
<proteinExistence type="predicted"/>